<dbReference type="Proteomes" id="UP000198796">
    <property type="component" value="Unassembled WGS sequence"/>
</dbReference>
<proteinExistence type="predicted"/>
<dbReference type="SUPFAM" id="SSF55073">
    <property type="entry name" value="Nucleotide cyclase"/>
    <property type="match status" value="1"/>
</dbReference>
<evidence type="ECO:0000256" key="1">
    <source>
        <dbReference type="SAM" id="Coils"/>
    </source>
</evidence>
<evidence type="ECO:0000259" key="4">
    <source>
        <dbReference type="PROSITE" id="PS50883"/>
    </source>
</evidence>
<gene>
    <name evidence="6" type="ORF">SAMN05421688_1665</name>
</gene>
<dbReference type="InterPro" id="IPR000700">
    <property type="entry name" value="PAS-assoc_C"/>
</dbReference>
<dbReference type="InterPro" id="IPR043128">
    <property type="entry name" value="Rev_trsase/Diguanyl_cyclase"/>
</dbReference>
<dbReference type="InterPro" id="IPR001610">
    <property type="entry name" value="PAC"/>
</dbReference>
<dbReference type="PROSITE" id="PS50113">
    <property type="entry name" value="PAC"/>
    <property type="match status" value="4"/>
</dbReference>
<sequence>MDKRYIDAKNWFDRMFDGADIAAGMMTLDGTILSVNPTFCALLGYEREDLLGQKNYEVVSQGAIRQLESEFAARRGQRVSSFSTKMELRGRDGKLRTVQATLRTIRDEYGRAFAILGQAWDITSEIDARSAAAHARHELERHEQVLRLLSKNGQVGLWSFCPELNTSWASDSWLAMLGYEPGEIEVDADFFSDMLHPEDRDGTLAALQDLLDGVSANYAVDFRLRGKDGEWRWISSTAQKFDGGAEGPSTLIYGMHIDISGRKQLECALASSAQAAEAARQEAVSARIGMKRNSEILRVSTESGSIVPWHYVPDTNEMWVGDFFFELLGYEPGELDQATNLVGLLIHPDDADETDATFQDLVAGHSDFYNVDFRLRHRDGSWRWMNSTGRRVKRLDDSLPVLICGSFKDISDRKANERQQEEAARAANAARCDAEIAREEAQRSEELLRTATDGSGIGLWHIMPDTGECWLSDRWYTLLGFQPGEFPPTIPAFHGRIHPADRHHIRISYEALLFNGADFYQADFRMRHKDGRWIWFSGTARSISHSKSPVVAGTLIDISLRKDHEEQLRTAASAARLASDRLNTLSDNAPGALFEYRITAEGNISCTYQSAKLAGLCGVAASDIDEEPISAGRHIHTGDRDRLIAQFRAAQQDNTRFQSRLRIEHPRRGLRWLLATAIPHEQDDGAVVWYGNLLDITEQLQSEHRASLAARAVRTAHERLTDIADNAPAGLCEFRLHDDGRIDFPYASERFCELMGLTRTELSANGTRLMERLKPKDRQKMRKSLLTSARTMNSWVQKVEIEHPTLGSRWIGGSASPRRDAGGTIRWAGALYDITEDMRREEELERARLDAEDMRTQIEHQALHDVLTELPNRRYFDQQMHERQSRAESSGEKFDCSLIRMDLDHFKYVNDTLGHEAGDRLLVHVADILRKEIRKGDLAARVGGDEFSILMAPGSGLKASKSLVERLQKRLREPVLYKGRQCRYGASFGVASTDMVEEIGDDLLSFADVALYRAKESGRNRVEIFTGSLHQDILNDRRLATELQDGLDREEFVPYFQPQVSASDGRITGLEVLVRWQHPTRGILQPSAFLDVAEQVRMVHDIDRMMFEKSRTALAKWRTMGITVPKISFNVSSARIHDPDVLDAAFSIGNSETRVAFELLESILVEEESSSFRFHLDRIKDAGIDIEIDDFGSGHASIIGLMEIEPTILKIDRRIVAPVEKGEKARKLVSAIVEIGQTLGIGILAEGVENAEQARILRDVGCDTLQGFHFATPMPEAQLLDFIIGSEKRSA</sequence>
<dbReference type="RefSeq" id="WP_175501224.1">
    <property type="nucleotide sequence ID" value="NZ_FOJU01000002.1"/>
</dbReference>
<evidence type="ECO:0000259" key="3">
    <source>
        <dbReference type="PROSITE" id="PS50113"/>
    </source>
</evidence>
<evidence type="ECO:0000259" key="5">
    <source>
        <dbReference type="PROSITE" id="PS50887"/>
    </source>
</evidence>
<dbReference type="InterPro" id="IPR029787">
    <property type="entry name" value="Nucleotide_cyclase"/>
</dbReference>
<dbReference type="PROSITE" id="PS50883">
    <property type="entry name" value="EAL"/>
    <property type="match status" value="1"/>
</dbReference>
<dbReference type="PANTHER" id="PTHR44757">
    <property type="entry name" value="DIGUANYLATE CYCLASE DGCP"/>
    <property type="match status" value="1"/>
</dbReference>
<dbReference type="Gene3D" id="3.20.20.450">
    <property type="entry name" value="EAL domain"/>
    <property type="match status" value="1"/>
</dbReference>
<dbReference type="Gene3D" id="3.30.450.20">
    <property type="entry name" value="PAS domain"/>
    <property type="match status" value="6"/>
</dbReference>
<dbReference type="SUPFAM" id="SSF141868">
    <property type="entry name" value="EAL domain-like"/>
    <property type="match status" value="1"/>
</dbReference>
<dbReference type="PANTHER" id="PTHR44757:SF2">
    <property type="entry name" value="BIOFILM ARCHITECTURE MAINTENANCE PROTEIN MBAA"/>
    <property type="match status" value="1"/>
</dbReference>
<dbReference type="Pfam" id="PF08447">
    <property type="entry name" value="PAS_3"/>
    <property type="match status" value="5"/>
</dbReference>
<dbReference type="InterPro" id="IPR035919">
    <property type="entry name" value="EAL_sf"/>
</dbReference>
<dbReference type="InterPro" id="IPR000160">
    <property type="entry name" value="GGDEF_dom"/>
</dbReference>
<feature type="domain" description="GGDEF" evidence="5">
    <location>
        <begin position="894"/>
        <end position="1027"/>
    </location>
</feature>
<feature type="domain" description="PAC" evidence="3">
    <location>
        <begin position="369"/>
        <end position="422"/>
    </location>
</feature>
<feature type="domain" description="PAC" evidence="3">
    <location>
        <begin position="82"/>
        <end position="134"/>
    </location>
</feature>
<feature type="domain" description="PAC" evidence="3">
    <location>
        <begin position="218"/>
        <end position="271"/>
    </location>
</feature>
<feature type="domain" description="PAS" evidence="2">
    <location>
        <begin position="170"/>
        <end position="214"/>
    </location>
</feature>
<evidence type="ECO:0000259" key="2">
    <source>
        <dbReference type="PROSITE" id="PS50112"/>
    </source>
</evidence>
<keyword evidence="7" id="KW-1185">Reference proteome</keyword>
<evidence type="ECO:0000313" key="6">
    <source>
        <dbReference type="EMBL" id="SFA90903.1"/>
    </source>
</evidence>
<dbReference type="GO" id="GO:0006355">
    <property type="term" value="P:regulation of DNA-templated transcription"/>
    <property type="evidence" value="ECO:0007669"/>
    <property type="project" value="InterPro"/>
</dbReference>
<dbReference type="SMART" id="SM00267">
    <property type="entry name" value="GGDEF"/>
    <property type="match status" value="1"/>
</dbReference>
<dbReference type="Gene3D" id="3.30.70.270">
    <property type="match status" value="1"/>
</dbReference>
<feature type="domain" description="PAC" evidence="3">
    <location>
        <begin position="520"/>
        <end position="570"/>
    </location>
</feature>
<dbReference type="InterPro" id="IPR013655">
    <property type="entry name" value="PAS_fold_3"/>
</dbReference>
<organism evidence="6 7">
    <name type="scientific">Poseidonocella pacifica</name>
    <dbReference type="NCBI Taxonomy" id="871651"/>
    <lineage>
        <taxon>Bacteria</taxon>
        <taxon>Pseudomonadati</taxon>
        <taxon>Pseudomonadota</taxon>
        <taxon>Alphaproteobacteria</taxon>
        <taxon>Rhodobacterales</taxon>
        <taxon>Roseobacteraceae</taxon>
        <taxon>Poseidonocella</taxon>
    </lineage>
</organism>
<dbReference type="CDD" id="cd00130">
    <property type="entry name" value="PAS"/>
    <property type="match status" value="5"/>
</dbReference>
<dbReference type="SMART" id="SM00052">
    <property type="entry name" value="EAL"/>
    <property type="match status" value="1"/>
</dbReference>
<dbReference type="SMART" id="SM00091">
    <property type="entry name" value="PAS"/>
    <property type="match status" value="6"/>
</dbReference>
<dbReference type="InterPro" id="IPR000014">
    <property type="entry name" value="PAS"/>
</dbReference>
<keyword evidence="1" id="KW-0175">Coiled coil</keyword>
<feature type="domain" description="PAS" evidence="2">
    <location>
        <begin position="326"/>
        <end position="365"/>
    </location>
</feature>
<dbReference type="Pfam" id="PF00990">
    <property type="entry name" value="GGDEF"/>
    <property type="match status" value="1"/>
</dbReference>
<feature type="domain" description="EAL" evidence="4">
    <location>
        <begin position="1036"/>
        <end position="1287"/>
    </location>
</feature>
<dbReference type="SMART" id="SM00086">
    <property type="entry name" value="PAC"/>
    <property type="match status" value="6"/>
</dbReference>
<dbReference type="Pfam" id="PF00989">
    <property type="entry name" value="PAS"/>
    <property type="match status" value="1"/>
</dbReference>
<dbReference type="Pfam" id="PF00563">
    <property type="entry name" value="EAL"/>
    <property type="match status" value="1"/>
</dbReference>
<dbReference type="NCBIfam" id="TIGR00229">
    <property type="entry name" value="sensory_box"/>
    <property type="match status" value="5"/>
</dbReference>
<protein>
    <submittedName>
        <fullName evidence="6">PAS domain S-box-containing protein/diguanylate cyclase (GGDEF) domain-containing protein</fullName>
    </submittedName>
</protein>
<feature type="domain" description="PAS" evidence="2">
    <location>
        <begin position="734"/>
        <end position="792"/>
    </location>
</feature>
<name>A0A1I0WSG9_9RHOB</name>
<dbReference type="CDD" id="cd01949">
    <property type="entry name" value="GGDEF"/>
    <property type="match status" value="1"/>
</dbReference>
<dbReference type="InterPro" id="IPR013767">
    <property type="entry name" value="PAS_fold"/>
</dbReference>
<dbReference type="EMBL" id="FOJU01000002">
    <property type="protein sequence ID" value="SFA90903.1"/>
    <property type="molecule type" value="Genomic_DNA"/>
</dbReference>
<dbReference type="InterPro" id="IPR035965">
    <property type="entry name" value="PAS-like_dom_sf"/>
</dbReference>
<feature type="coiled-coil region" evidence="1">
    <location>
        <begin position="832"/>
        <end position="861"/>
    </location>
</feature>
<dbReference type="CDD" id="cd01948">
    <property type="entry name" value="EAL"/>
    <property type="match status" value="1"/>
</dbReference>
<accession>A0A1I0WSG9</accession>
<dbReference type="PROSITE" id="PS50887">
    <property type="entry name" value="GGDEF"/>
    <property type="match status" value="1"/>
</dbReference>
<evidence type="ECO:0000313" key="7">
    <source>
        <dbReference type="Proteomes" id="UP000198796"/>
    </source>
</evidence>
<dbReference type="PROSITE" id="PS50112">
    <property type="entry name" value="PAS"/>
    <property type="match status" value="4"/>
</dbReference>
<dbReference type="STRING" id="871651.SAMN05421688_1665"/>
<reference evidence="6 7" key="1">
    <citation type="submission" date="2016-10" db="EMBL/GenBank/DDBJ databases">
        <authorList>
            <person name="de Groot N.N."/>
        </authorList>
    </citation>
    <scope>NUCLEOTIDE SEQUENCE [LARGE SCALE GENOMIC DNA]</scope>
    <source>
        <strain evidence="6 7">DSM 29316</strain>
    </source>
</reference>
<dbReference type="NCBIfam" id="TIGR00254">
    <property type="entry name" value="GGDEF"/>
    <property type="match status" value="1"/>
</dbReference>
<feature type="domain" description="PAS" evidence="2">
    <location>
        <begin position="8"/>
        <end position="53"/>
    </location>
</feature>
<dbReference type="SUPFAM" id="SSF55785">
    <property type="entry name" value="PYP-like sensor domain (PAS domain)"/>
    <property type="match status" value="6"/>
</dbReference>
<dbReference type="InterPro" id="IPR001633">
    <property type="entry name" value="EAL_dom"/>
</dbReference>
<dbReference type="InterPro" id="IPR052155">
    <property type="entry name" value="Biofilm_reg_signaling"/>
</dbReference>
<dbReference type="GO" id="GO:0003824">
    <property type="term" value="F:catalytic activity"/>
    <property type="evidence" value="ECO:0007669"/>
    <property type="project" value="UniProtKB-ARBA"/>
</dbReference>
<dbReference type="FunFam" id="3.30.70.270:FF:000001">
    <property type="entry name" value="Diguanylate cyclase domain protein"/>
    <property type="match status" value="1"/>
</dbReference>